<proteinExistence type="predicted"/>
<evidence type="ECO:0000256" key="1">
    <source>
        <dbReference type="SAM" id="MobiDB-lite"/>
    </source>
</evidence>
<name>A0A8H7WJH3_9HELO</name>
<dbReference type="AlphaFoldDB" id="A0A8H7WJH3"/>
<protein>
    <recommendedName>
        <fullName evidence="2">Ubiquitin-like domain-containing protein</fullName>
    </recommendedName>
</protein>
<evidence type="ECO:0000313" key="3">
    <source>
        <dbReference type="EMBL" id="KAG4425866.1"/>
    </source>
</evidence>
<evidence type="ECO:0000259" key="2">
    <source>
        <dbReference type="Pfam" id="PF22893"/>
    </source>
</evidence>
<dbReference type="EMBL" id="JAFJYH010000007">
    <property type="protein sequence ID" value="KAG4425866.1"/>
    <property type="molecule type" value="Genomic_DNA"/>
</dbReference>
<feature type="domain" description="Ubiquitin-like" evidence="2">
    <location>
        <begin position="173"/>
        <end position="255"/>
    </location>
</feature>
<reference evidence="3" key="1">
    <citation type="submission" date="2021-02" db="EMBL/GenBank/DDBJ databases">
        <title>Genome sequence Cadophora malorum strain M34.</title>
        <authorList>
            <person name="Stefanovic E."/>
            <person name="Vu D."/>
            <person name="Scully C."/>
            <person name="Dijksterhuis J."/>
            <person name="Roader J."/>
            <person name="Houbraken J."/>
        </authorList>
    </citation>
    <scope>NUCLEOTIDE SEQUENCE</scope>
    <source>
        <strain evidence="3">M34</strain>
    </source>
</reference>
<keyword evidence="4" id="KW-1185">Reference proteome</keyword>
<comment type="caution">
    <text evidence="3">The sequence shown here is derived from an EMBL/GenBank/DDBJ whole genome shotgun (WGS) entry which is preliminary data.</text>
</comment>
<dbReference type="Pfam" id="PF22893">
    <property type="entry name" value="ULD_2"/>
    <property type="match status" value="1"/>
</dbReference>
<feature type="region of interest" description="Disordered" evidence="1">
    <location>
        <begin position="330"/>
        <end position="351"/>
    </location>
</feature>
<organism evidence="3 4">
    <name type="scientific">Cadophora malorum</name>
    <dbReference type="NCBI Taxonomy" id="108018"/>
    <lineage>
        <taxon>Eukaryota</taxon>
        <taxon>Fungi</taxon>
        <taxon>Dikarya</taxon>
        <taxon>Ascomycota</taxon>
        <taxon>Pezizomycotina</taxon>
        <taxon>Leotiomycetes</taxon>
        <taxon>Helotiales</taxon>
        <taxon>Ploettnerulaceae</taxon>
        <taxon>Cadophora</taxon>
    </lineage>
</organism>
<evidence type="ECO:0000313" key="4">
    <source>
        <dbReference type="Proteomes" id="UP000664132"/>
    </source>
</evidence>
<dbReference type="Proteomes" id="UP000664132">
    <property type="component" value="Unassembled WGS sequence"/>
</dbReference>
<gene>
    <name evidence="3" type="ORF">IFR04_001073</name>
</gene>
<accession>A0A8H7WJH3</accession>
<dbReference type="InterPro" id="IPR054464">
    <property type="entry name" value="ULD_fung"/>
</dbReference>
<dbReference type="OrthoDB" id="3200163at2759"/>
<sequence length="575" mass="65947">MAEVLGGVASGFSVASLAIQIGDSLSKVINFCESIREAPDDIQRLMLELHLLSNIISIIQNMVTKDLVPTNVEPVLKRALTLVRHDVASLSILSSELDCKLKSERKIIRSWARVQTVVSEKKIILLKSHLESAKGGLNLLQGCIIIEKVSSLNSIAREVPKQLGYHWEAGERERHVQIDDGLDEPFFVPLDLCSNPKDLISLLEIKYKSRKLPGLSQIRQGHIAVLDWNQNFKVDSENWDMAIKSGGRIKIAFLMSSWHGLSRNKCIRCFKPYILRMAGSRFKKCFSCGLEVLKVDPEAIAFEMSDIGIGLCPDQYRDYQLAKRSKKQVMNTHRHNSRISSTPAISEPKSTRAYDDPQIDLVCKRLIVKWEPVFNIVHRYLHCRCILRRTTPSRVEKEQTLLVLAACPRHNMINSSHHDYGDLDYNKDPYFDQFGGYRAFQGFIYMFGGNIYQILGGEKFIPAEHIDETKGIINERIEADLDGLKDVFFEYYFEVNDTVEKAGIELPEREAIFVEVERQRRKEKLQMDLGLELDDGKWGFSEEQRQQLYESPMMQEVRDILDGKWDGKVHWKVED</sequence>